<protein>
    <recommendedName>
        <fullName evidence="3">Helix-turn-helix type 11 domain-containing protein</fullName>
    </recommendedName>
</protein>
<dbReference type="RefSeq" id="WP_242982530.1">
    <property type="nucleotide sequence ID" value="NZ_JANJZD010000024.1"/>
</dbReference>
<sequence length="250" mass="28697">MKTDNKNIDAGKAAALRSAGWRTERIAAEMGITPEAVEEALRAHAEKPVREQKRKAEEEAKPEKIVCLSATELREIYEKAAAIGAREALKTFEQERKKEYSHRADKRLRNTKLLLRNYHMLKEHAENSVFGRTQMKESALDILESMMSIYNDEVIIQSIKNSATRTAIIVSHIETMFGLYYSYCDRSTNREIDLRRYNVVWDMYMAEDTLSAKEIAEKQNISKDSVYSDLRVGIERLTALIFGVDGLNVR</sequence>
<dbReference type="AlphaFoldDB" id="A0A2K4ZKN9"/>
<evidence type="ECO:0008006" key="3">
    <source>
        <dbReference type="Google" id="ProtNLM"/>
    </source>
</evidence>
<reference evidence="1 2" key="1">
    <citation type="submission" date="2018-01" db="EMBL/GenBank/DDBJ databases">
        <authorList>
            <person name="Gaut B.S."/>
            <person name="Morton B.R."/>
            <person name="Clegg M.T."/>
            <person name="Duvall M.R."/>
        </authorList>
    </citation>
    <scope>NUCLEOTIDE SEQUENCE [LARGE SCALE GENOMIC DNA]</scope>
    <source>
        <strain evidence="1">GP69</strain>
    </source>
</reference>
<keyword evidence="2" id="KW-1185">Reference proteome</keyword>
<accession>A0A2K4ZKN9</accession>
<name>A0A2K4ZKN9_9FIRM</name>
<dbReference type="EMBL" id="OFSM01000021">
    <property type="protein sequence ID" value="SOY31053.1"/>
    <property type="molecule type" value="Genomic_DNA"/>
</dbReference>
<gene>
    <name evidence="1" type="ORF">AMURIS_03787</name>
</gene>
<evidence type="ECO:0000313" key="1">
    <source>
        <dbReference type="EMBL" id="SOY31053.1"/>
    </source>
</evidence>
<organism evidence="1 2">
    <name type="scientific">Acetatifactor muris</name>
    <dbReference type="NCBI Taxonomy" id="879566"/>
    <lineage>
        <taxon>Bacteria</taxon>
        <taxon>Bacillati</taxon>
        <taxon>Bacillota</taxon>
        <taxon>Clostridia</taxon>
        <taxon>Lachnospirales</taxon>
        <taxon>Lachnospiraceae</taxon>
        <taxon>Acetatifactor</taxon>
    </lineage>
</organism>
<proteinExistence type="predicted"/>
<dbReference type="Proteomes" id="UP000236311">
    <property type="component" value="Unassembled WGS sequence"/>
</dbReference>
<evidence type="ECO:0000313" key="2">
    <source>
        <dbReference type="Proteomes" id="UP000236311"/>
    </source>
</evidence>